<feature type="domain" description="HTH lysR-type" evidence="5">
    <location>
        <begin position="8"/>
        <end position="65"/>
    </location>
</feature>
<dbReference type="Pfam" id="PF00126">
    <property type="entry name" value="HTH_1"/>
    <property type="match status" value="1"/>
</dbReference>
<dbReference type="PROSITE" id="PS50931">
    <property type="entry name" value="HTH_LYSR"/>
    <property type="match status" value="1"/>
</dbReference>
<reference evidence="6" key="1">
    <citation type="submission" date="2020-03" db="EMBL/GenBank/DDBJ databases">
        <title>Five strains of Vibrio campbellii isolated from Mariana Trench.</title>
        <authorList>
            <person name="Liang J."/>
            <person name="Zhang X.-H."/>
        </authorList>
    </citation>
    <scope>NUCLEOTIDE SEQUENCE</scope>
    <source>
        <strain evidence="6">LJC014</strain>
    </source>
</reference>
<gene>
    <name evidence="6" type="ORF">HB761_04660</name>
</gene>
<dbReference type="GO" id="GO:0043565">
    <property type="term" value="F:sequence-specific DNA binding"/>
    <property type="evidence" value="ECO:0007669"/>
    <property type="project" value="TreeGrafter"/>
</dbReference>
<name>A0AAE9N041_9VIBR</name>
<dbReference type="Gene3D" id="1.10.10.10">
    <property type="entry name" value="Winged helix-like DNA-binding domain superfamily/Winged helix DNA-binding domain"/>
    <property type="match status" value="1"/>
</dbReference>
<keyword evidence="2" id="KW-0805">Transcription regulation</keyword>
<keyword evidence="4" id="KW-0804">Transcription</keyword>
<dbReference type="AlphaFoldDB" id="A0AAE9N041"/>
<evidence type="ECO:0000313" key="7">
    <source>
        <dbReference type="Proteomes" id="UP001058687"/>
    </source>
</evidence>
<evidence type="ECO:0000256" key="4">
    <source>
        <dbReference type="ARBA" id="ARBA00023163"/>
    </source>
</evidence>
<dbReference type="InterPro" id="IPR036388">
    <property type="entry name" value="WH-like_DNA-bd_sf"/>
</dbReference>
<dbReference type="InterPro" id="IPR058163">
    <property type="entry name" value="LysR-type_TF_proteobact-type"/>
</dbReference>
<sequence length="298" mass="33402">MLKGSECPSIRALRTFVAVANHLSFSKAAESLCVTQGAVSKQIATLEQLVGLPLIQRGLNGIELTEEGKRYLPKVTEALEIIQHATASLIQTDTEQELLVVDVTPSFAGLWLVPNIDAFHQNHPDIRVKVRTSDGPINQLDVDSDITIRCLPLSSHYEHGRLLRQETLLLTGSSSSSTCNDKQSIANFAFIPQTTRPQLWEQFKLEQSLQSAIHYHPVGHEHFYLSYEAVKLGKGLALLPDFMVQQAMSRGEVHHIQQLSMHSHYGYYVFVPNYRLAARKVSLFNDWLFTRLGDASVK</sequence>
<dbReference type="Proteomes" id="UP001058687">
    <property type="component" value="Chromosome 1"/>
</dbReference>
<evidence type="ECO:0000259" key="5">
    <source>
        <dbReference type="PROSITE" id="PS50931"/>
    </source>
</evidence>
<dbReference type="FunFam" id="1.10.10.10:FF:000001">
    <property type="entry name" value="LysR family transcriptional regulator"/>
    <property type="match status" value="1"/>
</dbReference>
<dbReference type="InterPro" id="IPR005119">
    <property type="entry name" value="LysR_subst-bd"/>
</dbReference>
<dbReference type="PANTHER" id="PTHR30537">
    <property type="entry name" value="HTH-TYPE TRANSCRIPTIONAL REGULATOR"/>
    <property type="match status" value="1"/>
</dbReference>
<comment type="similarity">
    <text evidence="1">Belongs to the LysR transcriptional regulatory family.</text>
</comment>
<evidence type="ECO:0000313" key="6">
    <source>
        <dbReference type="EMBL" id="UTZ26103.1"/>
    </source>
</evidence>
<dbReference type="Gene3D" id="3.40.190.10">
    <property type="entry name" value="Periplasmic binding protein-like II"/>
    <property type="match status" value="2"/>
</dbReference>
<dbReference type="EMBL" id="CP050467">
    <property type="protein sequence ID" value="UTZ26103.1"/>
    <property type="molecule type" value="Genomic_DNA"/>
</dbReference>
<dbReference type="Pfam" id="PF03466">
    <property type="entry name" value="LysR_substrate"/>
    <property type="match status" value="1"/>
</dbReference>
<dbReference type="SUPFAM" id="SSF46785">
    <property type="entry name" value="Winged helix' DNA-binding domain"/>
    <property type="match status" value="1"/>
</dbReference>
<dbReference type="GO" id="GO:0003700">
    <property type="term" value="F:DNA-binding transcription factor activity"/>
    <property type="evidence" value="ECO:0007669"/>
    <property type="project" value="InterPro"/>
</dbReference>
<evidence type="ECO:0000256" key="3">
    <source>
        <dbReference type="ARBA" id="ARBA00023125"/>
    </source>
</evidence>
<evidence type="ECO:0000256" key="2">
    <source>
        <dbReference type="ARBA" id="ARBA00023015"/>
    </source>
</evidence>
<dbReference type="RefSeq" id="WP_255938863.1">
    <property type="nucleotide sequence ID" value="NZ_CP050467.1"/>
</dbReference>
<dbReference type="PANTHER" id="PTHR30537:SF26">
    <property type="entry name" value="GLYCINE CLEAVAGE SYSTEM TRANSCRIPTIONAL ACTIVATOR"/>
    <property type="match status" value="1"/>
</dbReference>
<dbReference type="GO" id="GO:0006351">
    <property type="term" value="P:DNA-templated transcription"/>
    <property type="evidence" value="ECO:0007669"/>
    <property type="project" value="TreeGrafter"/>
</dbReference>
<dbReference type="SUPFAM" id="SSF53850">
    <property type="entry name" value="Periplasmic binding protein-like II"/>
    <property type="match status" value="1"/>
</dbReference>
<organism evidence="6 7">
    <name type="scientific">Vibrio campbellii</name>
    <dbReference type="NCBI Taxonomy" id="680"/>
    <lineage>
        <taxon>Bacteria</taxon>
        <taxon>Pseudomonadati</taxon>
        <taxon>Pseudomonadota</taxon>
        <taxon>Gammaproteobacteria</taxon>
        <taxon>Vibrionales</taxon>
        <taxon>Vibrionaceae</taxon>
        <taxon>Vibrio</taxon>
    </lineage>
</organism>
<dbReference type="PRINTS" id="PR00039">
    <property type="entry name" value="HTHLYSR"/>
</dbReference>
<dbReference type="InterPro" id="IPR000847">
    <property type="entry name" value="LysR_HTH_N"/>
</dbReference>
<proteinExistence type="inferred from homology"/>
<dbReference type="InterPro" id="IPR036390">
    <property type="entry name" value="WH_DNA-bd_sf"/>
</dbReference>
<protein>
    <submittedName>
        <fullName evidence="6">LysR family transcriptional regulator</fullName>
    </submittedName>
</protein>
<evidence type="ECO:0000256" key="1">
    <source>
        <dbReference type="ARBA" id="ARBA00009437"/>
    </source>
</evidence>
<keyword evidence="3" id="KW-0238">DNA-binding</keyword>
<accession>A0AAE9N041</accession>